<evidence type="ECO:0000313" key="3">
    <source>
        <dbReference type="Proteomes" id="UP001225072"/>
    </source>
</evidence>
<keyword evidence="1" id="KW-1133">Transmembrane helix</keyword>
<keyword evidence="1" id="KW-0812">Transmembrane</keyword>
<sequence>MQKYTRILYFLSLVLSLTSLYILEKGGKEIYPFFSWKLFTNPSGSENFEEQYRVYTVKGKDTIRIPCQPTPIYDENNVALIIGFYGRKIDKNEDREASIRKLNTFMRSYRPADRHLILYKESYRPWDLGQPSFSIQKTFISTL</sequence>
<gene>
    <name evidence="2" type="ORF">QE404_002463</name>
</gene>
<evidence type="ECO:0000313" key="2">
    <source>
        <dbReference type="EMBL" id="MDQ1097316.1"/>
    </source>
</evidence>
<name>A0ABU0TJW1_9FLAO</name>
<evidence type="ECO:0008006" key="4">
    <source>
        <dbReference type="Google" id="ProtNLM"/>
    </source>
</evidence>
<keyword evidence="1" id="KW-0472">Membrane</keyword>
<accession>A0ABU0TJW1</accession>
<feature type="transmembrane region" description="Helical" evidence="1">
    <location>
        <begin position="6"/>
        <end position="23"/>
    </location>
</feature>
<proteinExistence type="predicted"/>
<dbReference type="Proteomes" id="UP001225072">
    <property type="component" value="Unassembled WGS sequence"/>
</dbReference>
<dbReference type="EMBL" id="JAUTAL010000001">
    <property type="protein sequence ID" value="MDQ1097316.1"/>
    <property type="molecule type" value="Genomic_DNA"/>
</dbReference>
<organism evidence="2 3">
    <name type="scientific">Chryseobacterium camelliae</name>
    <dbReference type="NCBI Taxonomy" id="1265445"/>
    <lineage>
        <taxon>Bacteria</taxon>
        <taxon>Pseudomonadati</taxon>
        <taxon>Bacteroidota</taxon>
        <taxon>Flavobacteriia</taxon>
        <taxon>Flavobacteriales</taxon>
        <taxon>Weeksellaceae</taxon>
        <taxon>Chryseobacterium group</taxon>
        <taxon>Chryseobacterium</taxon>
    </lineage>
</organism>
<reference evidence="2 3" key="1">
    <citation type="submission" date="2023-07" db="EMBL/GenBank/DDBJ databases">
        <title>Functional and genomic diversity of the sorghum phyllosphere microbiome.</title>
        <authorList>
            <person name="Shade A."/>
        </authorList>
    </citation>
    <scope>NUCLEOTIDE SEQUENCE [LARGE SCALE GENOMIC DNA]</scope>
    <source>
        <strain evidence="2 3">SORGH_AS_1064</strain>
    </source>
</reference>
<evidence type="ECO:0000256" key="1">
    <source>
        <dbReference type="SAM" id="Phobius"/>
    </source>
</evidence>
<keyword evidence="3" id="KW-1185">Reference proteome</keyword>
<comment type="caution">
    <text evidence="2">The sequence shown here is derived from an EMBL/GenBank/DDBJ whole genome shotgun (WGS) entry which is preliminary data.</text>
</comment>
<dbReference type="RefSeq" id="WP_307450745.1">
    <property type="nucleotide sequence ID" value="NZ_JAUTAL010000001.1"/>
</dbReference>
<protein>
    <recommendedName>
        <fullName evidence="4">GyrI-like small molecule binding domain-containing protein</fullName>
    </recommendedName>
</protein>